<sequence length="113" mass="13558">MNNTDAFFEKQEEPNKSVFLFLKNFIHQYHSEITLHLKWGLPYFYFKGKPLCYLWKEKKTNEPYLSFAKGPYLHHPALIQGDRKIFKILPINPNQDINLKLIEEILDEAIKLY</sequence>
<name>A0A1B1Y9N8_9FLAO</name>
<organism evidence="2 3">
    <name type="scientific">Wenyingzhuangia fucanilytica</name>
    <dbReference type="NCBI Taxonomy" id="1790137"/>
    <lineage>
        <taxon>Bacteria</taxon>
        <taxon>Pseudomonadati</taxon>
        <taxon>Bacteroidota</taxon>
        <taxon>Flavobacteriia</taxon>
        <taxon>Flavobacteriales</taxon>
        <taxon>Flavobacteriaceae</taxon>
        <taxon>Wenyingzhuangia</taxon>
    </lineage>
</organism>
<dbReference type="OrthoDB" id="670608at2"/>
<feature type="domain" description="YdhG-like" evidence="1">
    <location>
        <begin position="16"/>
        <end position="110"/>
    </location>
</feature>
<evidence type="ECO:0000259" key="1">
    <source>
        <dbReference type="Pfam" id="PF08818"/>
    </source>
</evidence>
<dbReference type="STRING" id="1790137.AXE80_06515"/>
<dbReference type="Proteomes" id="UP000092967">
    <property type="component" value="Chromosome"/>
</dbReference>
<dbReference type="EMBL" id="CP014224">
    <property type="protein sequence ID" value="ANW97448.1"/>
    <property type="molecule type" value="Genomic_DNA"/>
</dbReference>
<dbReference type="KEGG" id="wfu:AXE80_06515"/>
<accession>A0A1B1Y9N8</accession>
<gene>
    <name evidence="2" type="ORF">AXE80_06515</name>
</gene>
<evidence type="ECO:0000313" key="3">
    <source>
        <dbReference type="Proteomes" id="UP000092967"/>
    </source>
</evidence>
<dbReference type="Pfam" id="PF08818">
    <property type="entry name" value="DUF1801"/>
    <property type="match status" value="1"/>
</dbReference>
<dbReference type="RefSeq" id="WP_068828729.1">
    <property type="nucleotide sequence ID" value="NZ_CP014224.1"/>
</dbReference>
<proteinExistence type="predicted"/>
<dbReference type="AlphaFoldDB" id="A0A1B1Y9N8"/>
<dbReference type="SUPFAM" id="SSF159888">
    <property type="entry name" value="YdhG-like"/>
    <property type="match status" value="1"/>
</dbReference>
<evidence type="ECO:0000313" key="2">
    <source>
        <dbReference type="EMBL" id="ANW97448.1"/>
    </source>
</evidence>
<keyword evidence="3" id="KW-1185">Reference proteome</keyword>
<dbReference type="InterPro" id="IPR014922">
    <property type="entry name" value="YdhG-like"/>
</dbReference>
<reference evidence="2 3" key="1">
    <citation type="submission" date="2016-02" db="EMBL/GenBank/DDBJ databases">
        <authorList>
            <person name="Wen L."/>
            <person name="He K."/>
            <person name="Yang H."/>
        </authorList>
    </citation>
    <scope>NUCLEOTIDE SEQUENCE [LARGE SCALE GENOMIC DNA]</scope>
    <source>
        <strain evidence="2 3">CZ1127</strain>
    </source>
</reference>
<dbReference type="Gene3D" id="3.90.1150.200">
    <property type="match status" value="1"/>
</dbReference>
<protein>
    <recommendedName>
        <fullName evidence="1">YdhG-like domain-containing protein</fullName>
    </recommendedName>
</protein>